<dbReference type="Proteomes" id="UP001444661">
    <property type="component" value="Unassembled WGS sequence"/>
</dbReference>
<dbReference type="Pfam" id="PF20163">
    <property type="entry name" value="DUF6536"/>
    <property type="match status" value="1"/>
</dbReference>
<proteinExistence type="predicted"/>
<comment type="caution">
    <text evidence="4">The sequence shown here is derived from an EMBL/GenBank/DDBJ whole genome shotgun (WGS) entry which is preliminary data.</text>
</comment>
<feature type="transmembrane region" description="Helical" evidence="2">
    <location>
        <begin position="582"/>
        <end position="605"/>
    </location>
</feature>
<feature type="transmembrane region" description="Helical" evidence="2">
    <location>
        <begin position="713"/>
        <end position="734"/>
    </location>
</feature>
<dbReference type="EMBL" id="JAQQWK010000006">
    <property type="protein sequence ID" value="KAK8038556.1"/>
    <property type="molecule type" value="Genomic_DNA"/>
</dbReference>
<gene>
    <name evidence="4" type="ORF">PG993_006967</name>
</gene>
<dbReference type="PANTHER" id="PTHR35395">
    <property type="entry name" value="DUF6536 DOMAIN-CONTAINING PROTEIN"/>
    <property type="match status" value="1"/>
</dbReference>
<feature type="transmembrane region" description="Helical" evidence="2">
    <location>
        <begin position="137"/>
        <end position="154"/>
    </location>
</feature>
<keyword evidence="2" id="KW-0472">Membrane</keyword>
<feature type="compositionally biased region" description="Acidic residues" evidence="1">
    <location>
        <begin position="772"/>
        <end position="784"/>
    </location>
</feature>
<feature type="region of interest" description="Disordered" evidence="1">
    <location>
        <begin position="770"/>
        <end position="792"/>
    </location>
</feature>
<keyword evidence="2" id="KW-0812">Transmembrane</keyword>
<evidence type="ECO:0000259" key="3">
    <source>
        <dbReference type="Pfam" id="PF20163"/>
    </source>
</evidence>
<name>A0ABR1SXI2_9PEZI</name>
<organism evidence="4 5">
    <name type="scientific">Apiospora rasikravindrae</name>
    <dbReference type="NCBI Taxonomy" id="990691"/>
    <lineage>
        <taxon>Eukaryota</taxon>
        <taxon>Fungi</taxon>
        <taxon>Dikarya</taxon>
        <taxon>Ascomycota</taxon>
        <taxon>Pezizomycotina</taxon>
        <taxon>Sordariomycetes</taxon>
        <taxon>Xylariomycetidae</taxon>
        <taxon>Amphisphaeriales</taxon>
        <taxon>Apiosporaceae</taxon>
        <taxon>Apiospora</taxon>
    </lineage>
</organism>
<evidence type="ECO:0000256" key="2">
    <source>
        <dbReference type="SAM" id="Phobius"/>
    </source>
</evidence>
<feature type="transmembrane region" description="Helical" evidence="2">
    <location>
        <begin position="30"/>
        <end position="51"/>
    </location>
</feature>
<protein>
    <recommendedName>
        <fullName evidence="3">DUF6536 domain-containing protein</fullName>
    </recommendedName>
</protein>
<reference evidence="4 5" key="1">
    <citation type="submission" date="2023-01" db="EMBL/GenBank/DDBJ databases">
        <title>Analysis of 21 Apiospora genomes using comparative genomics revels a genus with tremendous synthesis potential of carbohydrate active enzymes and secondary metabolites.</title>
        <authorList>
            <person name="Sorensen T."/>
        </authorList>
    </citation>
    <scope>NUCLEOTIDE SEQUENCE [LARGE SCALE GENOMIC DNA]</scope>
    <source>
        <strain evidence="4 5">CBS 33761</strain>
    </source>
</reference>
<evidence type="ECO:0000256" key="1">
    <source>
        <dbReference type="SAM" id="MobiDB-lite"/>
    </source>
</evidence>
<keyword evidence="2" id="KW-1133">Transmembrane helix</keyword>
<dbReference type="InterPro" id="IPR046623">
    <property type="entry name" value="DUF6536"/>
</dbReference>
<dbReference type="PANTHER" id="PTHR35395:SF1">
    <property type="entry name" value="DUF6536 DOMAIN-CONTAINING PROTEIN"/>
    <property type="match status" value="1"/>
</dbReference>
<feature type="domain" description="DUF6536" evidence="3">
    <location>
        <begin position="25"/>
        <end position="178"/>
    </location>
</feature>
<keyword evidence="5" id="KW-1185">Reference proteome</keyword>
<accession>A0ABR1SXI2</accession>
<feature type="transmembrane region" description="Helical" evidence="2">
    <location>
        <begin position="534"/>
        <end position="554"/>
    </location>
</feature>
<sequence>MAFFAMQRDKKWFTGRFQSLRSTGWRRTGAWNVLAASTAGIVILCSLLVSVSQPDSSLRNDTVLFHGSCDYSRNLNIGLHLLINLVSSAVLASSNYFMQILNAPSRHEVNQAHRVLSSLDIGIPSVKNLIFVSGRKRWFWMLILITSWPIHLFFNSSIYETKVAGSTWQLTIAAESFLHGSPFFPPGASLAAAGSPSPIDYNSTANIPETGLGSYWRTSYGDSTNLSEYWDDSSPTRRKLSQISRDVKKGEQDGLWKRLESKDCRQEYCFLKPREKYGDVVVVVKAGANTTGWTRTEVYADPHNRLPEWSNRLPPHDVNSLWYSTQCSHQRSLPDNLNEGYHTNLTNESPCTGALGSYWDAYYWIDYSEYKLKELENQEEWSILFKNWTGPAKALEEFVGYNSSFNGLEVEYCLADIAPSRGCKVIMANNLLLVTIICVCLKVIICTTVVGKLPDESLVTPGDVLDSFLSDPDSTTLGLGTYDIHDVYRMEFHLPCPLTLNISEESRGPSIPVPRARGWQPKRRRILSAIPRSAWWRAYAPILAALSFLSYFTANAYLGNENSFGGAFGDEDARLTVSTSPISYLGGLIVANIGQLVLSWCYFAYNALLTRIHVEKELNAYSRTFRPLRVSFPKGEQVVTWRLQLPYHFGIPLIVTSIILHWLASNSIFILIWEGGYWSNSTPTGSGSALSVDSRNHALAADSVVMVGYSPPAVLATLILVATLATVPLFVSLYKLPGDMVFGASNSLVLSALCHAVRPDRQAAYMIGGAAETDETPMIDETTETEPPPEHRSTYVGSMLEIGNQESDDGLVRLARSRLRWGVTPLTPELRDIVQETGQEALHLAFATEETFISPPVEGDLYL</sequence>
<evidence type="ECO:0000313" key="5">
    <source>
        <dbReference type="Proteomes" id="UP001444661"/>
    </source>
</evidence>
<feature type="transmembrane region" description="Helical" evidence="2">
    <location>
        <begin position="651"/>
        <end position="673"/>
    </location>
</feature>
<evidence type="ECO:0000313" key="4">
    <source>
        <dbReference type="EMBL" id="KAK8038556.1"/>
    </source>
</evidence>